<comment type="caution">
    <text evidence="6">The sequence shown here is derived from an EMBL/GenBank/DDBJ whole genome shotgun (WGS) entry which is preliminary data.</text>
</comment>
<dbReference type="EMBL" id="JAGGKI010000003">
    <property type="protein sequence ID" value="MBP1892463.1"/>
    <property type="molecule type" value="Genomic_DNA"/>
</dbReference>
<dbReference type="InterPro" id="IPR024185">
    <property type="entry name" value="FTHF_cligase-like_sf"/>
</dbReference>
<dbReference type="Pfam" id="PF01812">
    <property type="entry name" value="5-FTHF_cyc-lig"/>
    <property type="match status" value="1"/>
</dbReference>
<protein>
    <recommendedName>
        <fullName evidence="4">5-formyltetrahydrofolate cyclo-ligase</fullName>
        <ecNumber evidence="4">6.3.3.2</ecNumber>
    </recommendedName>
</protein>
<accession>A0ABS4F896</accession>
<keyword evidence="7" id="KW-1185">Reference proteome</keyword>
<sequence length="222" mass="25716">MSKFDEEKISGSMKQQLREQMTRLRSELSPEERSERSRQACGHASELMKQHSFKSMMIYVPFRSEMDTRPLVEWAWQEGIRVIVPRSIPKDRSMELYEIRSWDELAPGAYGIMEPDPKRVSKYSAMSPDVIWVPGLAFDPDGGRLGYGGGYYDRLSGALEPDSRTEEAEERGKSWWIGLGYEIQLVNQVPMDEHDRRLDGVITDKGYYRAGIRSQRRDIGWN</sequence>
<comment type="similarity">
    <text evidence="1 4">Belongs to the 5-formyltetrahydrofolate cyclo-ligase family.</text>
</comment>
<gene>
    <name evidence="6" type="ORF">J2Z18_001539</name>
</gene>
<feature type="region of interest" description="Disordered" evidence="5">
    <location>
        <begin position="1"/>
        <end position="43"/>
    </location>
</feature>
<dbReference type="PANTHER" id="PTHR23407:SF1">
    <property type="entry name" value="5-FORMYLTETRAHYDROFOLATE CYCLO-LIGASE"/>
    <property type="match status" value="1"/>
</dbReference>
<dbReference type="InterPro" id="IPR002698">
    <property type="entry name" value="FTHF_cligase"/>
</dbReference>
<evidence type="ECO:0000256" key="1">
    <source>
        <dbReference type="ARBA" id="ARBA00010638"/>
    </source>
</evidence>
<dbReference type="GeneID" id="95403576"/>
<dbReference type="GO" id="GO:0030272">
    <property type="term" value="F:5-formyltetrahydrofolate cyclo-ligase activity"/>
    <property type="evidence" value="ECO:0007669"/>
    <property type="project" value="UniProtKB-EC"/>
</dbReference>
<evidence type="ECO:0000256" key="4">
    <source>
        <dbReference type="RuleBase" id="RU361279"/>
    </source>
</evidence>
<name>A0ABS4F896_9BACL</name>
<organism evidence="6 7">
    <name type="scientific">Paenibacillus lactis</name>
    <dbReference type="NCBI Taxonomy" id="228574"/>
    <lineage>
        <taxon>Bacteria</taxon>
        <taxon>Bacillati</taxon>
        <taxon>Bacillota</taxon>
        <taxon>Bacilli</taxon>
        <taxon>Bacillales</taxon>
        <taxon>Paenibacillaceae</taxon>
        <taxon>Paenibacillus</taxon>
    </lineage>
</organism>
<dbReference type="InterPro" id="IPR037171">
    <property type="entry name" value="NagB/RpiA_transferase-like"/>
</dbReference>
<evidence type="ECO:0000313" key="6">
    <source>
        <dbReference type="EMBL" id="MBP1892463.1"/>
    </source>
</evidence>
<dbReference type="PANTHER" id="PTHR23407">
    <property type="entry name" value="ATPASE INHIBITOR/5-FORMYLTETRAHYDROFOLATE CYCLO-LIGASE"/>
    <property type="match status" value="1"/>
</dbReference>
<dbReference type="PIRSF" id="PIRSF006806">
    <property type="entry name" value="FTHF_cligase"/>
    <property type="match status" value="1"/>
</dbReference>
<reference evidence="6 7" key="1">
    <citation type="submission" date="2021-03" db="EMBL/GenBank/DDBJ databases">
        <title>Genomic Encyclopedia of Type Strains, Phase IV (KMG-IV): sequencing the most valuable type-strain genomes for metagenomic binning, comparative biology and taxonomic classification.</title>
        <authorList>
            <person name="Goeker M."/>
        </authorList>
    </citation>
    <scope>NUCLEOTIDE SEQUENCE [LARGE SCALE GENOMIC DNA]</scope>
    <source>
        <strain evidence="6 7">DSM 15596</strain>
    </source>
</reference>
<dbReference type="RefSeq" id="WP_210094500.1">
    <property type="nucleotide sequence ID" value="NZ_CP139098.1"/>
</dbReference>
<keyword evidence="3 4" id="KW-0067">ATP-binding</keyword>
<evidence type="ECO:0000256" key="5">
    <source>
        <dbReference type="SAM" id="MobiDB-lite"/>
    </source>
</evidence>
<evidence type="ECO:0000313" key="7">
    <source>
        <dbReference type="Proteomes" id="UP000706926"/>
    </source>
</evidence>
<evidence type="ECO:0000256" key="3">
    <source>
        <dbReference type="ARBA" id="ARBA00022840"/>
    </source>
</evidence>
<dbReference type="Proteomes" id="UP000706926">
    <property type="component" value="Unassembled WGS sequence"/>
</dbReference>
<dbReference type="Gene3D" id="3.40.50.10420">
    <property type="entry name" value="NagB/RpiA/CoA transferase-like"/>
    <property type="match status" value="1"/>
</dbReference>
<evidence type="ECO:0000256" key="2">
    <source>
        <dbReference type="ARBA" id="ARBA00022741"/>
    </source>
</evidence>
<keyword evidence="6" id="KW-0436">Ligase</keyword>
<dbReference type="SUPFAM" id="SSF100950">
    <property type="entry name" value="NagB/RpiA/CoA transferase-like"/>
    <property type="match status" value="1"/>
</dbReference>
<comment type="catalytic activity">
    <reaction evidence="4">
        <text>(6S)-5-formyl-5,6,7,8-tetrahydrofolate + ATP = (6R)-5,10-methenyltetrahydrofolate + ADP + phosphate</text>
        <dbReference type="Rhea" id="RHEA:10488"/>
        <dbReference type="ChEBI" id="CHEBI:30616"/>
        <dbReference type="ChEBI" id="CHEBI:43474"/>
        <dbReference type="ChEBI" id="CHEBI:57455"/>
        <dbReference type="ChEBI" id="CHEBI:57457"/>
        <dbReference type="ChEBI" id="CHEBI:456216"/>
        <dbReference type="EC" id="6.3.3.2"/>
    </reaction>
</comment>
<keyword evidence="4" id="KW-0460">Magnesium</keyword>
<keyword evidence="2 4" id="KW-0547">Nucleotide-binding</keyword>
<comment type="cofactor">
    <cofactor evidence="4">
        <name>Mg(2+)</name>
        <dbReference type="ChEBI" id="CHEBI:18420"/>
    </cofactor>
</comment>
<dbReference type="NCBIfam" id="TIGR02727">
    <property type="entry name" value="MTHFS_bact"/>
    <property type="match status" value="1"/>
</dbReference>
<dbReference type="EC" id="6.3.3.2" evidence="4"/>
<feature type="compositionally biased region" description="Basic and acidic residues" evidence="5">
    <location>
        <begin position="16"/>
        <end position="38"/>
    </location>
</feature>
<proteinExistence type="inferred from homology"/>
<keyword evidence="4" id="KW-0479">Metal-binding</keyword>